<evidence type="ECO:0000313" key="2">
    <source>
        <dbReference type="Proteomes" id="UP001152531"/>
    </source>
</evidence>
<proteinExistence type="predicted"/>
<reference evidence="1" key="1">
    <citation type="submission" date="2022-06" db="EMBL/GenBank/DDBJ databases">
        <authorList>
            <person name="Legras J.-L."/>
            <person name="Devillers H."/>
            <person name="Grondin C."/>
        </authorList>
    </citation>
    <scope>NUCLEOTIDE SEQUENCE</scope>
    <source>
        <strain evidence="1">CLIB 1444</strain>
    </source>
</reference>
<sequence>MEDPSFDVEVYVYDLSHGLAPVLSPQILGIRLDAIYHTSTVINGKEYYIDQGIKVNTPPGSTKYGRPIEVIKMGKTFVDENILQDYINELMERTDLKFTAAKYDLFDNNCNHFTDLLTDFLVGKNLDDRILKLPEQVLNTPGGQMLKQMLGGNQLY</sequence>
<protein>
    <submittedName>
        <fullName evidence="1">Uncharacterized protein</fullName>
    </submittedName>
</protein>
<comment type="caution">
    <text evidence="1">The sequence shown here is derived from an EMBL/GenBank/DDBJ whole genome shotgun (WGS) entry which is preliminary data.</text>
</comment>
<name>A0ACA9YE76_9ASCO</name>
<evidence type="ECO:0000313" key="1">
    <source>
        <dbReference type="EMBL" id="CAH6722875.1"/>
    </source>
</evidence>
<keyword evidence="2" id="KW-1185">Reference proteome</keyword>
<accession>A0ACA9YE76</accession>
<gene>
    <name evidence="1" type="ORF">CLIB1444_11S03136</name>
</gene>
<dbReference type="EMBL" id="CALSDN010000011">
    <property type="protein sequence ID" value="CAH6722875.1"/>
    <property type="molecule type" value="Genomic_DNA"/>
</dbReference>
<dbReference type="Proteomes" id="UP001152531">
    <property type="component" value="Unassembled WGS sequence"/>
</dbReference>
<organism evidence="1 2">
    <name type="scientific">[Candida] jaroonii</name>
    <dbReference type="NCBI Taxonomy" id="467808"/>
    <lineage>
        <taxon>Eukaryota</taxon>
        <taxon>Fungi</taxon>
        <taxon>Dikarya</taxon>
        <taxon>Ascomycota</taxon>
        <taxon>Saccharomycotina</taxon>
        <taxon>Pichiomycetes</taxon>
        <taxon>Debaryomycetaceae</taxon>
        <taxon>Yamadazyma</taxon>
    </lineage>
</organism>